<keyword evidence="5" id="KW-0282">Flagellum</keyword>
<dbReference type="PANTHER" id="PTHR21648:SF0">
    <property type="entry name" value="RADIAL SPOKE HEAD PROTEIN 3 HOMOLOG"/>
    <property type="match status" value="1"/>
</dbReference>
<organism evidence="11 12">
    <name type="scientific">Tribonema minus</name>
    <dbReference type="NCBI Taxonomy" id="303371"/>
    <lineage>
        <taxon>Eukaryota</taxon>
        <taxon>Sar</taxon>
        <taxon>Stramenopiles</taxon>
        <taxon>Ochrophyta</taxon>
        <taxon>PX clade</taxon>
        <taxon>Xanthophyceae</taxon>
        <taxon>Tribonematales</taxon>
        <taxon>Tribonemataceae</taxon>
        <taxon>Tribonema</taxon>
    </lineage>
</organism>
<keyword evidence="4" id="KW-0597">Phosphoprotein</keyword>
<dbReference type="OrthoDB" id="313308at2759"/>
<name>A0A835YQI5_9STRA</name>
<evidence type="ECO:0000256" key="10">
    <source>
        <dbReference type="SAM" id="MobiDB-lite"/>
    </source>
</evidence>
<dbReference type="AlphaFoldDB" id="A0A835YQI5"/>
<keyword evidence="9" id="KW-0175">Coiled coil</keyword>
<evidence type="ECO:0000256" key="3">
    <source>
        <dbReference type="ARBA" id="ARBA00022490"/>
    </source>
</evidence>
<evidence type="ECO:0000256" key="7">
    <source>
        <dbReference type="ARBA" id="ARBA00023212"/>
    </source>
</evidence>
<proteinExistence type="inferred from homology"/>
<evidence type="ECO:0000256" key="6">
    <source>
        <dbReference type="ARBA" id="ARBA00023069"/>
    </source>
</evidence>
<comment type="similarity">
    <text evidence="2">Belongs to the flagellar radial spoke RSP3 family.</text>
</comment>
<evidence type="ECO:0000256" key="2">
    <source>
        <dbReference type="ARBA" id="ARBA00006737"/>
    </source>
</evidence>
<evidence type="ECO:0000313" key="12">
    <source>
        <dbReference type="Proteomes" id="UP000664859"/>
    </source>
</evidence>
<evidence type="ECO:0000256" key="1">
    <source>
        <dbReference type="ARBA" id="ARBA00004611"/>
    </source>
</evidence>
<keyword evidence="6" id="KW-0969">Cilium</keyword>
<accession>A0A835YQI5</accession>
<sequence length="465" mass="50354">MRSTTVGGGYGGRVAERTITPRPKYRGDVVQQDDDALTEPDTDDYYPINIHQDPRVARVNTYARRPVLPPIGTASSSKKRVKPGRVVSIASQRAALSAQLYDPNYGTYNNQKQELDLSKYLVAPEPQIEDDASERINRQRAPASMPFYGFSDSVTQTDEFAEKPDEVYYKQPLGGADAATEVINTELFDFDREIKPLLDVLIGKTLEQAKLEVERSWELQQIAQATDRFNAERVAEARAQEQLEAAAIERRRAEEAQRRAAAAAALSRWQATQKVAAVCMMRQCWPGVLRGACEALRAAGRWCEPRAIDIADEFMPWLLDSVGARAGALSAAYAVTDGLCEEALRRGEALAEAHEAAVQREAKEAAAASAAAGATTQLWVEGAAVGLEGGKLGPVTVTNDSSIAAVEKSIADWFEENGLAAEVPEGGFLSLSFDCSGVDAESVTLTELKERGGLAEAEQVTLGSA</sequence>
<comment type="caution">
    <text evidence="11">The sequence shown here is derived from an EMBL/GenBank/DDBJ whole genome shotgun (WGS) entry which is preliminary data.</text>
</comment>
<keyword evidence="8" id="KW-0966">Cell projection</keyword>
<evidence type="ECO:0000256" key="4">
    <source>
        <dbReference type="ARBA" id="ARBA00022553"/>
    </source>
</evidence>
<dbReference type="Proteomes" id="UP000664859">
    <property type="component" value="Unassembled WGS sequence"/>
</dbReference>
<evidence type="ECO:0000313" key="11">
    <source>
        <dbReference type="EMBL" id="KAG5178192.1"/>
    </source>
</evidence>
<evidence type="ECO:0000256" key="5">
    <source>
        <dbReference type="ARBA" id="ARBA00022846"/>
    </source>
</evidence>
<comment type="subcellular location">
    <subcellularLocation>
        <location evidence="1">Cytoplasm</location>
        <location evidence="1">Cytoskeleton</location>
        <location evidence="1">Flagellum axoneme</location>
    </subcellularLocation>
</comment>
<dbReference type="PANTHER" id="PTHR21648">
    <property type="entry name" value="FLAGELLAR RADIAL SPOKE PROTEIN 3"/>
    <property type="match status" value="1"/>
</dbReference>
<feature type="region of interest" description="Disordered" evidence="10">
    <location>
        <begin position="1"/>
        <end position="45"/>
    </location>
</feature>
<dbReference type="Pfam" id="PF06098">
    <property type="entry name" value="Radial_spoke_3"/>
    <property type="match status" value="1"/>
</dbReference>
<gene>
    <name evidence="11" type="ORF">JKP88DRAFT_169233</name>
</gene>
<dbReference type="InterPro" id="IPR009290">
    <property type="entry name" value="Radial_spoke_3"/>
</dbReference>
<feature type="compositionally biased region" description="Acidic residues" evidence="10">
    <location>
        <begin position="31"/>
        <end position="44"/>
    </location>
</feature>
<keyword evidence="7" id="KW-0206">Cytoskeleton</keyword>
<dbReference type="EMBL" id="JAFCMP010000517">
    <property type="protein sequence ID" value="KAG5178192.1"/>
    <property type="molecule type" value="Genomic_DNA"/>
</dbReference>
<evidence type="ECO:0000256" key="9">
    <source>
        <dbReference type="SAM" id="Coils"/>
    </source>
</evidence>
<feature type="compositionally biased region" description="Gly residues" evidence="10">
    <location>
        <begin position="1"/>
        <end position="12"/>
    </location>
</feature>
<keyword evidence="3" id="KW-0963">Cytoplasm</keyword>
<reference evidence="11" key="1">
    <citation type="submission" date="2021-02" db="EMBL/GenBank/DDBJ databases">
        <title>First Annotated Genome of the Yellow-green Alga Tribonema minus.</title>
        <authorList>
            <person name="Mahan K.M."/>
        </authorList>
    </citation>
    <scope>NUCLEOTIDE SEQUENCE</scope>
    <source>
        <strain evidence="11">UTEX B ZZ1240</strain>
    </source>
</reference>
<keyword evidence="12" id="KW-1185">Reference proteome</keyword>
<evidence type="ECO:0000256" key="8">
    <source>
        <dbReference type="ARBA" id="ARBA00023273"/>
    </source>
</evidence>
<feature type="coiled-coil region" evidence="9">
    <location>
        <begin position="231"/>
        <end position="259"/>
    </location>
</feature>
<protein>
    <submittedName>
        <fullName evidence="11">Radial spoke protein 3-domain-containing protein</fullName>
    </submittedName>
</protein>
<dbReference type="GO" id="GO:0005929">
    <property type="term" value="C:cilium"/>
    <property type="evidence" value="ECO:0007669"/>
    <property type="project" value="TreeGrafter"/>
</dbReference>